<dbReference type="InterPro" id="IPR036866">
    <property type="entry name" value="RibonucZ/Hydroxyglut_hydro"/>
</dbReference>
<evidence type="ECO:0000259" key="1">
    <source>
        <dbReference type="SMART" id="SM00849"/>
    </source>
</evidence>
<gene>
    <name evidence="2" type="ORF">JK636_14985</name>
</gene>
<dbReference type="Pfam" id="PF00753">
    <property type="entry name" value="Lactamase_B"/>
    <property type="match status" value="1"/>
</dbReference>
<reference evidence="2 3" key="1">
    <citation type="submission" date="2021-01" db="EMBL/GenBank/DDBJ databases">
        <title>Genome public.</title>
        <authorList>
            <person name="Liu C."/>
            <person name="Sun Q."/>
        </authorList>
    </citation>
    <scope>NUCLEOTIDE SEQUENCE [LARGE SCALE GENOMIC DNA]</scope>
    <source>
        <strain evidence="2 3">YIM B02515</strain>
    </source>
</reference>
<dbReference type="InterPro" id="IPR050855">
    <property type="entry name" value="NDM-1-like"/>
</dbReference>
<comment type="caution">
    <text evidence="2">The sequence shown here is derived from an EMBL/GenBank/DDBJ whole genome shotgun (WGS) entry which is preliminary data.</text>
</comment>
<dbReference type="Proteomes" id="UP000632377">
    <property type="component" value="Unassembled WGS sequence"/>
</dbReference>
<accession>A0ABS1TGH3</accession>
<sequence length="257" mass="29125">MNNWFSIEKIDEDTYSISEYGHYEKMHSYLLIGKDKAALIDTGLGIGDIREEVRKLTSLPVVVITTHAHWDHIGGHALFDDILIHEADEAWLVNGLPLPIDIIKSNVIREPFTRELPEGFSIDNYKVYRGKPSMSLKDMDTIDIGLRKITVLHTPGHSPGHICLLEEDRGYLYSGDLIYEGILYANYPSTSPVDFKASVDRVSKLDNIKRILPAHNSLNIDVEIIEEMRKAFISIESNGLLRQVGGTFEFDNFAIRL</sequence>
<dbReference type="SUPFAM" id="SSF56281">
    <property type="entry name" value="Metallo-hydrolase/oxidoreductase"/>
    <property type="match status" value="1"/>
</dbReference>
<evidence type="ECO:0000313" key="3">
    <source>
        <dbReference type="Proteomes" id="UP000632377"/>
    </source>
</evidence>
<dbReference type="SMART" id="SM00849">
    <property type="entry name" value="Lactamase_B"/>
    <property type="match status" value="1"/>
</dbReference>
<dbReference type="PANTHER" id="PTHR42951">
    <property type="entry name" value="METALLO-BETA-LACTAMASE DOMAIN-CONTAINING"/>
    <property type="match status" value="1"/>
</dbReference>
<protein>
    <submittedName>
        <fullName evidence="2">MBL fold metallo-hydrolase</fullName>
    </submittedName>
</protein>
<evidence type="ECO:0000313" key="2">
    <source>
        <dbReference type="EMBL" id="MBL4937058.1"/>
    </source>
</evidence>
<keyword evidence="3" id="KW-1185">Reference proteome</keyword>
<dbReference type="Gene3D" id="3.60.15.10">
    <property type="entry name" value="Ribonuclease Z/Hydroxyacylglutathione hydrolase-like"/>
    <property type="match status" value="1"/>
</dbReference>
<organism evidence="2 3">
    <name type="scientific">Clostridium rhizosphaerae</name>
    <dbReference type="NCBI Taxonomy" id="2803861"/>
    <lineage>
        <taxon>Bacteria</taxon>
        <taxon>Bacillati</taxon>
        <taxon>Bacillota</taxon>
        <taxon>Clostridia</taxon>
        <taxon>Eubacteriales</taxon>
        <taxon>Clostridiaceae</taxon>
        <taxon>Clostridium</taxon>
    </lineage>
</organism>
<feature type="domain" description="Metallo-beta-lactamase" evidence="1">
    <location>
        <begin position="25"/>
        <end position="215"/>
    </location>
</feature>
<proteinExistence type="predicted"/>
<dbReference type="PANTHER" id="PTHR42951:SF4">
    <property type="entry name" value="ACYL-COENZYME A THIOESTERASE MBLAC2"/>
    <property type="match status" value="1"/>
</dbReference>
<dbReference type="RefSeq" id="WP_202749813.1">
    <property type="nucleotide sequence ID" value="NZ_JAESWC010000009.1"/>
</dbReference>
<name>A0ABS1TGH3_9CLOT</name>
<dbReference type="EMBL" id="JAESWC010000009">
    <property type="protein sequence ID" value="MBL4937058.1"/>
    <property type="molecule type" value="Genomic_DNA"/>
</dbReference>
<dbReference type="InterPro" id="IPR001279">
    <property type="entry name" value="Metallo-B-lactamas"/>
</dbReference>